<feature type="binding site" evidence="7 11">
    <location>
        <position position="238"/>
    </location>
    <ligand>
        <name>[4Fe-4S] cluster</name>
        <dbReference type="ChEBI" id="CHEBI:49883"/>
    </ligand>
</feature>
<evidence type="ECO:0000256" key="4">
    <source>
        <dbReference type="ARBA" id="ARBA00022679"/>
    </source>
</evidence>
<comment type="cofactor">
    <cofactor evidence="7 11">
        <name>[4Fe-4S] cluster</name>
        <dbReference type="ChEBI" id="CHEBI:49883"/>
    </cofactor>
    <text evidence="7 11">Binds 1 [4Fe-4S] cluster per subunit.</text>
</comment>
<dbReference type="GO" id="GO:0009113">
    <property type="term" value="P:purine nucleobase biosynthetic process"/>
    <property type="evidence" value="ECO:0007669"/>
    <property type="project" value="UniProtKB-UniRule"/>
</dbReference>
<evidence type="ECO:0000259" key="12">
    <source>
        <dbReference type="PROSITE" id="PS51278"/>
    </source>
</evidence>
<dbReference type="InterPro" id="IPR029055">
    <property type="entry name" value="Ntn_hydrolases_N"/>
</dbReference>
<keyword evidence="3 7" id="KW-0328">Glycosyltransferase</keyword>
<evidence type="ECO:0000256" key="3">
    <source>
        <dbReference type="ARBA" id="ARBA00022676"/>
    </source>
</evidence>
<dbReference type="Pfam" id="PF00156">
    <property type="entry name" value="Pribosyltran"/>
    <property type="match status" value="1"/>
</dbReference>
<keyword evidence="5 7" id="KW-0658">Purine biosynthesis</keyword>
<feature type="binding site" evidence="7 10">
    <location>
        <position position="347"/>
    </location>
    <ligand>
        <name>Mg(2+)</name>
        <dbReference type="ChEBI" id="CHEBI:18420"/>
    </ligand>
</feature>
<sequence length="478" mass="52498">MCGIVGIVDAGGVSYPLYYALYALQHRGQESAGITTFDGKALHKHKAQGLVAEVFDVDSLSGLLGNAGIGHVRYPTTGEKIPENIQPFNFTFQKKKISIAHNGNLTNTQDLRREFEERGQIFCTSTDTEVIGNIIVDELRHSSSMQDAVLACMKRLEGSYSVVVLIDDKIYAFRDPLGIRPLCLGKTPEGYIVCSESVAVDALNGEFIRDVKPGEMITISKEGIKCVQIAQASCCGFCIFEYIYFARADSVIDGQLVYDVRRRIGKSLHLEAPVDADIISPVPDSGTAHATGYSESSGIPFREGLIKNRYIGRTFIMPNQKARENAVRIKLNPVKKHLRDKSVVLVDDSIVRGTTSRRIIDLVEDNGAKEVHIRVGSPPIKAPCYLGVDMPTREELIAHNHSCDEVCKKIGATSLHHISIEALIRATGHAPEDLCTGCLTGVYPLKIGNEKACTRHIDFISGTYQSDLKTFGKEETIK</sequence>
<comment type="catalytic activity">
    <reaction evidence="7 8">
        <text>5-phospho-beta-D-ribosylamine + L-glutamate + diphosphate = 5-phospho-alpha-D-ribose 1-diphosphate + L-glutamine + H2O</text>
        <dbReference type="Rhea" id="RHEA:14905"/>
        <dbReference type="ChEBI" id="CHEBI:15377"/>
        <dbReference type="ChEBI" id="CHEBI:29985"/>
        <dbReference type="ChEBI" id="CHEBI:33019"/>
        <dbReference type="ChEBI" id="CHEBI:58017"/>
        <dbReference type="ChEBI" id="CHEBI:58359"/>
        <dbReference type="ChEBI" id="CHEBI:58681"/>
        <dbReference type="EC" id="2.4.2.14"/>
    </reaction>
</comment>
<protein>
    <recommendedName>
        <fullName evidence="7">Amidophosphoribosyltransferase</fullName>
        <shortName evidence="7">ATase</shortName>
        <ecNumber evidence="7">2.4.2.14</ecNumber>
    </recommendedName>
    <alternativeName>
        <fullName evidence="7">Glutamine phosphoribosylpyrophosphate amidotransferase</fullName>
        <shortName evidence="7">GPATase</shortName>
    </alternativeName>
</protein>
<dbReference type="EMBL" id="CP091092">
    <property type="protein sequence ID" value="WFN36895.1"/>
    <property type="molecule type" value="Genomic_DNA"/>
</dbReference>
<keyword evidence="7" id="KW-0004">4Fe-4S</keyword>
<organism evidence="13 14">
    <name type="scientific">Methanomicrobium antiquum</name>
    <dbReference type="NCBI Taxonomy" id="487686"/>
    <lineage>
        <taxon>Archaea</taxon>
        <taxon>Methanobacteriati</taxon>
        <taxon>Methanobacteriota</taxon>
        <taxon>Stenosarchaea group</taxon>
        <taxon>Methanomicrobia</taxon>
        <taxon>Methanomicrobiales</taxon>
        <taxon>Methanomicrobiaceae</taxon>
        <taxon>Methanomicrobium</taxon>
    </lineage>
</organism>
<dbReference type="RefSeq" id="WP_278099732.1">
    <property type="nucleotide sequence ID" value="NZ_CP091092.1"/>
</dbReference>
<evidence type="ECO:0000256" key="8">
    <source>
        <dbReference type="PIRNR" id="PIRNR000485"/>
    </source>
</evidence>
<dbReference type="SUPFAM" id="SSF53271">
    <property type="entry name" value="PRTase-like"/>
    <property type="match status" value="1"/>
</dbReference>
<dbReference type="AlphaFoldDB" id="A0AAF0JMT5"/>
<dbReference type="CDD" id="cd06223">
    <property type="entry name" value="PRTases_typeI"/>
    <property type="match status" value="1"/>
</dbReference>
<gene>
    <name evidence="7 13" type="primary">purF</name>
    <name evidence="13" type="ORF">L1994_00410</name>
</gene>
<comment type="pathway">
    <text evidence="1 7 8">Purine metabolism; IMP biosynthesis via de novo pathway; N(1)-(5-phospho-D-ribosyl)glycinamide from 5-phospho-alpha-D-ribose 1-diphosphate: step 1/2.</text>
</comment>
<feature type="binding site" evidence="7 11">
    <location>
        <position position="384"/>
    </location>
    <ligand>
        <name>[4Fe-4S] cluster</name>
        <dbReference type="ChEBI" id="CHEBI:49883"/>
    </ligand>
</feature>
<keyword evidence="7 11" id="KW-0408">Iron</keyword>
<dbReference type="CDD" id="cd00715">
    <property type="entry name" value="GPATase_N"/>
    <property type="match status" value="1"/>
</dbReference>
<accession>A0AAF0JMT5</accession>
<dbReference type="Proteomes" id="UP001218895">
    <property type="component" value="Chromosome"/>
</dbReference>
<dbReference type="EC" id="2.4.2.14" evidence="7"/>
<dbReference type="KEGG" id="manq:L1994_00410"/>
<evidence type="ECO:0000256" key="7">
    <source>
        <dbReference type="HAMAP-Rule" id="MF_01931"/>
    </source>
</evidence>
<proteinExistence type="inferred from homology"/>
<dbReference type="InterPro" id="IPR005854">
    <property type="entry name" value="PurF"/>
</dbReference>
<dbReference type="SUPFAM" id="SSF56235">
    <property type="entry name" value="N-terminal nucleophile aminohydrolases (Ntn hydrolases)"/>
    <property type="match status" value="1"/>
</dbReference>
<name>A0AAF0JMT5_9EURY</name>
<dbReference type="PROSITE" id="PS51278">
    <property type="entry name" value="GATASE_TYPE_2"/>
    <property type="match status" value="1"/>
</dbReference>
<evidence type="ECO:0000256" key="10">
    <source>
        <dbReference type="PIRSR" id="PIRSR000485-2"/>
    </source>
</evidence>
<evidence type="ECO:0000256" key="5">
    <source>
        <dbReference type="ARBA" id="ARBA00022755"/>
    </source>
</evidence>
<evidence type="ECO:0000313" key="13">
    <source>
        <dbReference type="EMBL" id="WFN36895.1"/>
    </source>
</evidence>
<evidence type="ECO:0000256" key="2">
    <source>
        <dbReference type="ARBA" id="ARBA00010138"/>
    </source>
</evidence>
<dbReference type="GO" id="GO:0006189">
    <property type="term" value="P:'de novo' IMP biosynthetic process"/>
    <property type="evidence" value="ECO:0007669"/>
    <property type="project" value="UniProtKB-UniRule"/>
</dbReference>
<feature type="active site" description="Nucleophile" evidence="7 9">
    <location>
        <position position="2"/>
    </location>
</feature>
<comment type="similarity">
    <text evidence="2 7 8">In the C-terminal section; belongs to the purine/pyrimidine phosphoribosyltransferase family.</text>
</comment>
<dbReference type="GO" id="GO:0051539">
    <property type="term" value="F:4 iron, 4 sulfur cluster binding"/>
    <property type="evidence" value="ECO:0007669"/>
    <property type="project" value="UniProtKB-KW"/>
</dbReference>
<evidence type="ECO:0000256" key="6">
    <source>
        <dbReference type="ARBA" id="ARBA00022962"/>
    </source>
</evidence>
<evidence type="ECO:0000256" key="11">
    <source>
        <dbReference type="PIRSR" id="PIRSR000485-3"/>
    </source>
</evidence>
<dbReference type="InterPro" id="IPR029057">
    <property type="entry name" value="PRTase-like"/>
</dbReference>
<dbReference type="InterPro" id="IPR035584">
    <property type="entry name" value="PurF_N"/>
</dbReference>
<keyword evidence="4 7" id="KW-0808">Transferase</keyword>
<dbReference type="PIRSF" id="PIRSF000485">
    <property type="entry name" value="Amd_phspho_trans"/>
    <property type="match status" value="1"/>
</dbReference>
<feature type="binding site" evidence="7 11">
    <location>
        <position position="438"/>
    </location>
    <ligand>
        <name>[4Fe-4S] cluster</name>
        <dbReference type="ChEBI" id="CHEBI:49883"/>
    </ligand>
</feature>
<dbReference type="NCBIfam" id="TIGR01134">
    <property type="entry name" value="purF"/>
    <property type="match status" value="1"/>
</dbReference>
<dbReference type="Pfam" id="PF13537">
    <property type="entry name" value="GATase_7"/>
    <property type="match status" value="1"/>
</dbReference>
<keyword evidence="7 10" id="KW-0479">Metal-binding</keyword>
<dbReference type="InterPro" id="IPR000836">
    <property type="entry name" value="PRTase_dom"/>
</dbReference>
<dbReference type="GO" id="GO:0004044">
    <property type="term" value="F:amidophosphoribosyltransferase activity"/>
    <property type="evidence" value="ECO:0007669"/>
    <property type="project" value="UniProtKB-UniRule"/>
</dbReference>
<feature type="binding site" evidence="7 10">
    <location>
        <position position="285"/>
    </location>
    <ligand>
        <name>Mg(2+)</name>
        <dbReference type="ChEBI" id="CHEBI:18420"/>
    </ligand>
</feature>
<comment type="function">
    <text evidence="7">Catalyzes the formation of phosphoribosylamine from phosphoribosylpyrophosphate (PRPP) and glutamine.</text>
</comment>
<dbReference type="HAMAP" id="MF_01931">
    <property type="entry name" value="PurF"/>
    <property type="match status" value="1"/>
</dbReference>
<keyword evidence="7 11" id="KW-0411">Iron-sulfur</keyword>
<feature type="binding site" evidence="7 10">
    <location>
        <position position="348"/>
    </location>
    <ligand>
        <name>Mg(2+)</name>
        <dbReference type="ChEBI" id="CHEBI:18420"/>
    </ligand>
</feature>
<dbReference type="InterPro" id="IPR017932">
    <property type="entry name" value="GATase_2_dom"/>
</dbReference>
<evidence type="ECO:0000256" key="1">
    <source>
        <dbReference type="ARBA" id="ARBA00005209"/>
    </source>
</evidence>
<feature type="binding site" evidence="7 11">
    <location>
        <position position="435"/>
    </location>
    <ligand>
        <name>[4Fe-4S] cluster</name>
        <dbReference type="ChEBI" id="CHEBI:49883"/>
    </ligand>
</feature>
<keyword evidence="14" id="KW-1185">Reference proteome</keyword>
<dbReference type="GO" id="GO:0000287">
    <property type="term" value="F:magnesium ion binding"/>
    <property type="evidence" value="ECO:0007669"/>
    <property type="project" value="UniProtKB-UniRule"/>
</dbReference>
<evidence type="ECO:0000313" key="14">
    <source>
        <dbReference type="Proteomes" id="UP001218895"/>
    </source>
</evidence>
<comment type="cofactor">
    <cofactor evidence="7 10">
        <name>Mg(2+)</name>
        <dbReference type="ChEBI" id="CHEBI:18420"/>
    </cofactor>
    <text evidence="7 10">Binds 1 Mg(2+) ion per subunit.</text>
</comment>
<feature type="domain" description="Glutamine amidotransferase type-2" evidence="12">
    <location>
        <begin position="2"/>
        <end position="222"/>
    </location>
</feature>
<keyword evidence="6 7" id="KW-0315">Glutamine amidotransferase</keyword>
<reference evidence="13" key="1">
    <citation type="submission" date="2022-01" db="EMBL/GenBank/DDBJ databases">
        <title>Complete genome of Methanomicrobium antiquum DSM 21220.</title>
        <authorList>
            <person name="Chen S.-C."/>
            <person name="You Y.-T."/>
            <person name="Zhou Y.-Z."/>
            <person name="Lai M.-C."/>
        </authorList>
    </citation>
    <scope>NUCLEOTIDE SEQUENCE</scope>
    <source>
        <strain evidence="13">DSM 21220</strain>
    </source>
</reference>
<dbReference type="PANTHER" id="PTHR11907">
    <property type="entry name" value="AMIDOPHOSPHORIBOSYLTRANSFERASE"/>
    <property type="match status" value="1"/>
</dbReference>
<dbReference type="Gene3D" id="3.40.50.2020">
    <property type="match status" value="1"/>
</dbReference>
<keyword evidence="7 10" id="KW-0460">Magnesium</keyword>
<evidence type="ECO:0000256" key="9">
    <source>
        <dbReference type="PIRSR" id="PIRSR000485-1"/>
    </source>
</evidence>
<dbReference type="Gene3D" id="3.60.20.10">
    <property type="entry name" value="Glutamine Phosphoribosylpyrophosphate, subunit 1, domain 1"/>
    <property type="match status" value="1"/>
</dbReference>
<dbReference type="GeneID" id="79948812"/>